<proteinExistence type="predicted"/>
<protein>
    <recommendedName>
        <fullName evidence="4">Protein RecA</fullName>
    </recommendedName>
</protein>
<reference evidence="2 3" key="1">
    <citation type="journal article" date="2013" name="Stand. Genomic Sci.">
        <title>Genomic Encyclopedia of Type Strains, Phase I: The one thousand microbial genomes (KMG-I) project.</title>
        <authorList>
            <person name="Kyrpides N.C."/>
            <person name="Woyke T."/>
            <person name="Eisen J.A."/>
            <person name="Garrity G."/>
            <person name="Lilburn T.G."/>
            <person name="Beck B.J."/>
            <person name="Whitman W.B."/>
            <person name="Hugenholtz P."/>
            <person name="Klenk H.P."/>
        </authorList>
    </citation>
    <scope>NUCLEOTIDE SEQUENCE [LARGE SCALE GENOMIC DNA]</scope>
    <source>
        <strain evidence="2 3">DSM 45044</strain>
    </source>
</reference>
<dbReference type="AlphaFoldDB" id="A0A562VB35"/>
<evidence type="ECO:0000313" key="3">
    <source>
        <dbReference type="Proteomes" id="UP000321617"/>
    </source>
</evidence>
<evidence type="ECO:0000313" key="2">
    <source>
        <dbReference type="EMBL" id="TWJ15086.1"/>
    </source>
</evidence>
<comment type="caution">
    <text evidence="2">The sequence shown here is derived from an EMBL/GenBank/DDBJ whole genome shotgun (WGS) entry which is preliminary data.</text>
</comment>
<dbReference type="RefSeq" id="WP_147133184.1">
    <property type="nucleotide sequence ID" value="NZ_BAABIJ010000001.1"/>
</dbReference>
<dbReference type="OrthoDB" id="3873597at2"/>
<dbReference type="EMBL" id="VLLL01000005">
    <property type="protein sequence ID" value="TWJ15086.1"/>
    <property type="molecule type" value="Genomic_DNA"/>
</dbReference>
<dbReference type="Proteomes" id="UP000321617">
    <property type="component" value="Unassembled WGS sequence"/>
</dbReference>
<feature type="region of interest" description="Disordered" evidence="1">
    <location>
        <begin position="225"/>
        <end position="245"/>
    </location>
</feature>
<gene>
    <name evidence="2" type="ORF">LX16_0784</name>
</gene>
<organism evidence="2 3">
    <name type="scientific">Stackebrandtia albiflava</name>
    <dbReference type="NCBI Taxonomy" id="406432"/>
    <lineage>
        <taxon>Bacteria</taxon>
        <taxon>Bacillati</taxon>
        <taxon>Actinomycetota</taxon>
        <taxon>Actinomycetes</taxon>
        <taxon>Glycomycetales</taxon>
        <taxon>Glycomycetaceae</taxon>
        <taxon>Stackebrandtia</taxon>
    </lineage>
</organism>
<name>A0A562VB35_9ACTN</name>
<evidence type="ECO:0008006" key="4">
    <source>
        <dbReference type="Google" id="ProtNLM"/>
    </source>
</evidence>
<evidence type="ECO:0000256" key="1">
    <source>
        <dbReference type="SAM" id="MobiDB-lite"/>
    </source>
</evidence>
<keyword evidence="3" id="KW-1185">Reference proteome</keyword>
<accession>A0A562VB35</accession>
<sequence>MAGSSVLRSPVAAMLRPASELAGPPGLPVHRDLADLLPWPRLRPGTIIGVTSRAPAGLTSVVLALLTEASQAGAWCALVGAREVSPHAAAHVGVALSRLALVPDPGDRDDQVTGALLEGLDVVAVRTGRPVSRRTAARLAGKARNRGGVLVPFGPAATDWPDADARLDVIGARWYGLDTGRGLLRHCRLTVAATVHGRRREATVWPYGRPAAAERTAPVISLFNRRDVKGGDPGAGHGRTVSRLG</sequence>